<feature type="compositionally biased region" description="Basic and acidic residues" evidence="3">
    <location>
        <begin position="260"/>
        <end position="269"/>
    </location>
</feature>
<dbReference type="SUPFAM" id="SSF51294">
    <property type="entry name" value="Hedgehog/intein (Hint) domain"/>
    <property type="match status" value="1"/>
</dbReference>
<sequence>MPVEQTLVWSDLSANGDFTLGSGTEAVNVSIISDTNADGDAASVRTLGVPETEALWVRNIDNPVTTEIAFETPVQDVSFTLIDVDNFGPVWDDQVTILATDADGNIYPVSFSDLEISHDVDGNTIEGNSTTTIANDNFGTDSGADINGADSVTVTIPGPVTSIEIIFEPGADADRTGFIGVSDITLTNAPDGIVEGTAAGDLIDGTYLDDPDGDRVDDDGVVISAGDGDDTIVGGDGDDNVDGGIGNDEAELGHGNDTFKGGEGDDRVNGDYGNDVLDGGEGNDWLRGSFGNDTIHAGEGDDYLWGGYGDDTFVVTNGFGNDTIEGEDQEEINGDTLDLSAVTDDLTIDLSGSDTKSGTFSYGTDTTSFGAIENIKLSAGQDTLVLADGSGTDRVSGFQAPTDNGDGTYAAGDLLDVTGLTFDYGARGVTTRDVTITEDGDGNAVLTFPGGENLTLEGVSASDISDPAALEAMGIPEAPDGYVTGTDTSETMAVGYLDDDGDFIDGGDAALAGASGDDDHILALGGNDTVHAGAGNDLVDGGSGDDVMFGDLGDDTLIGGTGADEMYGGADNDTFIGITAGDTIFGEDGLDTLNLSGVGNHNIVVDADDTSSGTIEFLDADGNVTGTAAYKDIETIVPCFTPGTRIATKAGFTPVEDLAVGDLVCTRDHGLQEIRWVGKRDMSAQDLAERPHLRGVKIEKHALGENLPDQDMIVSPNHRVLVNDHKVELLLGEREVLVAAKHLLGMPGVTRDNAHALTYIHFMFDRHEIVYSDQLWSESFQPGQQALNGLEDAQRIEIFELFPELESDRKNVFGTARRVAQKHEAKLITR</sequence>
<organism evidence="5 6">
    <name type="scientific">Cognatishimia activa</name>
    <dbReference type="NCBI Taxonomy" id="1715691"/>
    <lineage>
        <taxon>Bacteria</taxon>
        <taxon>Pseudomonadati</taxon>
        <taxon>Pseudomonadota</taxon>
        <taxon>Alphaproteobacteria</taxon>
        <taxon>Rhodobacterales</taxon>
        <taxon>Paracoccaceae</taxon>
        <taxon>Cognatishimia</taxon>
    </lineage>
</organism>
<protein>
    <submittedName>
        <fullName evidence="5">Hemolysin, plasmid</fullName>
    </submittedName>
</protein>
<dbReference type="Pfam" id="PF13403">
    <property type="entry name" value="Hint_2"/>
    <property type="match status" value="1"/>
</dbReference>
<evidence type="ECO:0000313" key="6">
    <source>
        <dbReference type="Proteomes" id="UP000051184"/>
    </source>
</evidence>
<dbReference type="STRING" id="1715691.TA5113_02725"/>
<dbReference type="EMBL" id="CYUE01000012">
    <property type="protein sequence ID" value="CUK25409.1"/>
    <property type="molecule type" value="Genomic_DNA"/>
</dbReference>
<proteinExistence type="predicted"/>
<dbReference type="InterPro" id="IPR018511">
    <property type="entry name" value="Hemolysin-typ_Ca-bd_CS"/>
</dbReference>
<dbReference type="Proteomes" id="UP000051184">
    <property type="component" value="Unassembled WGS sequence"/>
</dbReference>
<evidence type="ECO:0000313" key="5">
    <source>
        <dbReference type="EMBL" id="CUK25409.1"/>
    </source>
</evidence>
<name>A0A0P1IP71_9RHOB</name>
<dbReference type="PROSITE" id="PS00330">
    <property type="entry name" value="HEMOLYSIN_CALCIUM"/>
    <property type="match status" value="1"/>
</dbReference>
<evidence type="ECO:0000256" key="3">
    <source>
        <dbReference type="SAM" id="MobiDB-lite"/>
    </source>
</evidence>
<dbReference type="AlphaFoldDB" id="A0A0P1IP71"/>
<dbReference type="RefSeq" id="WP_058314369.1">
    <property type="nucleotide sequence ID" value="NZ_CYTO01000024.1"/>
</dbReference>
<gene>
    <name evidence="5" type="primary">hlyA_2</name>
    <name evidence="5" type="ORF">TA5114_01207</name>
</gene>
<dbReference type="PANTHER" id="PTHR38340">
    <property type="entry name" value="S-LAYER PROTEIN"/>
    <property type="match status" value="1"/>
</dbReference>
<dbReference type="Pfam" id="PF00353">
    <property type="entry name" value="HemolysinCabind"/>
    <property type="match status" value="4"/>
</dbReference>
<accession>A0A0P1IP71</accession>
<keyword evidence="6" id="KW-1185">Reference proteome</keyword>
<dbReference type="Gene3D" id="2.150.10.10">
    <property type="entry name" value="Serralysin-like metalloprotease, C-terminal"/>
    <property type="match status" value="2"/>
</dbReference>
<comment type="subcellular location">
    <subcellularLocation>
        <location evidence="1">Secreted</location>
    </subcellularLocation>
</comment>
<evidence type="ECO:0000256" key="1">
    <source>
        <dbReference type="ARBA" id="ARBA00004613"/>
    </source>
</evidence>
<dbReference type="InterPro" id="IPR028992">
    <property type="entry name" value="Hedgehog/Intein_dom"/>
</dbReference>
<evidence type="ECO:0000256" key="2">
    <source>
        <dbReference type="ARBA" id="ARBA00022525"/>
    </source>
</evidence>
<dbReference type="OrthoDB" id="6305173at2"/>
<dbReference type="SUPFAM" id="SSF51120">
    <property type="entry name" value="beta-Roll"/>
    <property type="match status" value="2"/>
</dbReference>
<reference evidence="6" key="1">
    <citation type="submission" date="2015-09" db="EMBL/GenBank/DDBJ databases">
        <authorList>
            <person name="Rodrigo-Torres Lidia"/>
            <person name="Arahal R.David."/>
        </authorList>
    </citation>
    <scope>NUCLEOTIDE SEQUENCE [LARGE SCALE GENOMIC DNA]</scope>
    <source>
        <strain evidence="6">CECT 5114</strain>
    </source>
</reference>
<dbReference type="InterPro" id="IPR036844">
    <property type="entry name" value="Hint_dom_sf"/>
</dbReference>
<dbReference type="InterPro" id="IPR011049">
    <property type="entry name" value="Serralysin-like_metalloprot_C"/>
</dbReference>
<dbReference type="InterPro" id="IPR050557">
    <property type="entry name" value="RTX_toxin/Mannuronan_C5-epim"/>
</dbReference>
<feature type="region of interest" description="Disordered" evidence="3">
    <location>
        <begin position="242"/>
        <end position="272"/>
    </location>
</feature>
<evidence type="ECO:0000259" key="4">
    <source>
        <dbReference type="Pfam" id="PF13403"/>
    </source>
</evidence>
<dbReference type="GO" id="GO:0005576">
    <property type="term" value="C:extracellular region"/>
    <property type="evidence" value="ECO:0007669"/>
    <property type="project" value="UniProtKB-SubCell"/>
</dbReference>
<dbReference type="InterPro" id="IPR001343">
    <property type="entry name" value="Hemolysn_Ca-bd"/>
</dbReference>
<dbReference type="Gene3D" id="2.170.16.10">
    <property type="entry name" value="Hedgehog/Intein (Hint) domain"/>
    <property type="match status" value="1"/>
</dbReference>
<feature type="domain" description="Hedgehog/Intein (Hint)" evidence="4">
    <location>
        <begin position="638"/>
        <end position="783"/>
    </location>
</feature>
<dbReference type="PANTHER" id="PTHR38340:SF1">
    <property type="entry name" value="S-LAYER PROTEIN"/>
    <property type="match status" value="1"/>
</dbReference>
<dbReference type="GO" id="GO:0005509">
    <property type="term" value="F:calcium ion binding"/>
    <property type="evidence" value="ECO:0007669"/>
    <property type="project" value="InterPro"/>
</dbReference>
<dbReference type="PRINTS" id="PR00313">
    <property type="entry name" value="CABNDNGRPT"/>
</dbReference>
<keyword evidence="2" id="KW-0964">Secreted</keyword>